<reference evidence="2" key="1">
    <citation type="submission" date="2021-03" db="EMBL/GenBank/DDBJ databases">
        <title>Draft genome sequence of rust myrtle Austropuccinia psidii MF-1, a brazilian biotype.</title>
        <authorList>
            <person name="Quecine M.C."/>
            <person name="Pachon D.M.R."/>
            <person name="Bonatelli M.L."/>
            <person name="Correr F.H."/>
            <person name="Franceschini L.M."/>
            <person name="Leite T.F."/>
            <person name="Margarido G.R.A."/>
            <person name="Almeida C.A."/>
            <person name="Ferrarezi J.A."/>
            <person name="Labate C.A."/>
        </authorList>
    </citation>
    <scope>NUCLEOTIDE SEQUENCE</scope>
    <source>
        <strain evidence="2">MF-1</strain>
    </source>
</reference>
<feature type="compositionally biased region" description="Polar residues" evidence="1">
    <location>
        <begin position="1"/>
        <end position="29"/>
    </location>
</feature>
<dbReference type="EMBL" id="AVOT02009703">
    <property type="protein sequence ID" value="MBW0488640.1"/>
    <property type="molecule type" value="Genomic_DNA"/>
</dbReference>
<comment type="caution">
    <text evidence="2">The sequence shown here is derived from an EMBL/GenBank/DDBJ whole genome shotgun (WGS) entry which is preliminary data.</text>
</comment>
<sequence>MPNHLSSGVTPFRNQQISGKKSPFSTIPGSFQEKTRIQGPNQDLFQPKAERVRSNYPEAVGLGERSTQEPEIVVHTSRISSPINRNMTPTQIEHNVITPESNLKSDALWLKMSQFAEKTQKNFAELQASHERMKTLTASMDKIFKTLKKDILN</sequence>
<accession>A0A9Q3CSJ8</accession>
<name>A0A9Q3CSJ8_9BASI</name>
<evidence type="ECO:0000313" key="3">
    <source>
        <dbReference type="Proteomes" id="UP000765509"/>
    </source>
</evidence>
<dbReference type="AlphaFoldDB" id="A0A9Q3CSJ8"/>
<organism evidence="2 3">
    <name type="scientific">Austropuccinia psidii MF-1</name>
    <dbReference type="NCBI Taxonomy" id="1389203"/>
    <lineage>
        <taxon>Eukaryota</taxon>
        <taxon>Fungi</taxon>
        <taxon>Dikarya</taxon>
        <taxon>Basidiomycota</taxon>
        <taxon>Pucciniomycotina</taxon>
        <taxon>Pucciniomycetes</taxon>
        <taxon>Pucciniales</taxon>
        <taxon>Sphaerophragmiaceae</taxon>
        <taxon>Austropuccinia</taxon>
    </lineage>
</organism>
<gene>
    <name evidence="2" type="ORF">O181_028355</name>
</gene>
<feature type="region of interest" description="Disordered" evidence="1">
    <location>
        <begin position="1"/>
        <end position="38"/>
    </location>
</feature>
<evidence type="ECO:0000256" key="1">
    <source>
        <dbReference type="SAM" id="MobiDB-lite"/>
    </source>
</evidence>
<proteinExistence type="predicted"/>
<protein>
    <submittedName>
        <fullName evidence="2">Uncharacterized protein</fullName>
    </submittedName>
</protein>
<evidence type="ECO:0000313" key="2">
    <source>
        <dbReference type="EMBL" id="MBW0488640.1"/>
    </source>
</evidence>
<dbReference type="Proteomes" id="UP000765509">
    <property type="component" value="Unassembled WGS sequence"/>
</dbReference>
<keyword evidence="3" id="KW-1185">Reference proteome</keyword>